<feature type="signal peptide" evidence="1">
    <location>
        <begin position="1"/>
        <end position="31"/>
    </location>
</feature>
<protein>
    <recommendedName>
        <fullName evidence="4">Peptidase inhibitor family I36</fullName>
    </recommendedName>
</protein>
<feature type="chain" id="PRO_5047318996" description="Peptidase inhibitor family I36" evidence="1">
    <location>
        <begin position="32"/>
        <end position="128"/>
    </location>
</feature>
<gene>
    <name evidence="2" type="ORF">GCM10020367_31100</name>
</gene>
<keyword evidence="3" id="KW-1185">Reference proteome</keyword>
<name>A0ABP6SBW7_9ACTN</name>
<dbReference type="RefSeq" id="WP_345037805.1">
    <property type="nucleotide sequence ID" value="NZ_BAAAYL010000001.1"/>
</dbReference>
<evidence type="ECO:0000256" key="1">
    <source>
        <dbReference type="SAM" id="SignalP"/>
    </source>
</evidence>
<keyword evidence="1" id="KW-0732">Signal</keyword>
<reference evidence="3" key="1">
    <citation type="journal article" date="2019" name="Int. J. Syst. Evol. Microbiol.">
        <title>The Global Catalogue of Microorganisms (GCM) 10K type strain sequencing project: providing services to taxonomists for standard genome sequencing and annotation.</title>
        <authorList>
            <consortium name="The Broad Institute Genomics Platform"/>
            <consortium name="The Broad Institute Genome Sequencing Center for Infectious Disease"/>
            <person name="Wu L."/>
            <person name="Ma J."/>
        </authorList>
    </citation>
    <scope>NUCLEOTIDE SEQUENCE [LARGE SCALE GENOMIC DNA]</scope>
    <source>
        <strain evidence="3">JCM 9651</strain>
    </source>
</reference>
<dbReference type="Proteomes" id="UP001499990">
    <property type="component" value="Unassembled WGS sequence"/>
</dbReference>
<accession>A0ABP6SBW7</accession>
<evidence type="ECO:0000313" key="3">
    <source>
        <dbReference type="Proteomes" id="UP001499990"/>
    </source>
</evidence>
<proteinExistence type="predicted"/>
<organism evidence="2 3">
    <name type="scientific">Streptomyces sannanensis</name>
    <dbReference type="NCBI Taxonomy" id="285536"/>
    <lineage>
        <taxon>Bacteria</taxon>
        <taxon>Bacillati</taxon>
        <taxon>Actinomycetota</taxon>
        <taxon>Actinomycetes</taxon>
        <taxon>Kitasatosporales</taxon>
        <taxon>Streptomycetaceae</taxon>
        <taxon>Streptomyces</taxon>
    </lineage>
</organism>
<dbReference type="EMBL" id="BAAAYL010000001">
    <property type="protein sequence ID" value="GAA3372978.1"/>
    <property type="molecule type" value="Genomic_DNA"/>
</dbReference>
<evidence type="ECO:0008006" key="4">
    <source>
        <dbReference type="Google" id="ProtNLM"/>
    </source>
</evidence>
<evidence type="ECO:0000313" key="2">
    <source>
        <dbReference type="EMBL" id="GAA3372978.1"/>
    </source>
</evidence>
<sequence>MIVKRNRPKAVVGIAAAAIALGALSAAPAQAATTCNSERLCWYQPDGNITNVDVGVLPVCGVSHPSTYPGAIGNNYVRNRNSTWNMTLYYDYDGDKIPEPSEAVVSLGYEGTATLNPNSRYYYCAWYW</sequence>
<comment type="caution">
    <text evidence="2">The sequence shown here is derived from an EMBL/GenBank/DDBJ whole genome shotgun (WGS) entry which is preliminary data.</text>
</comment>